<feature type="domain" description="J" evidence="8">
    <location>
        <begin position="120"/>
        <end position="184"/>
    </location>
</feature>
<protein>
    <submittedName>
        <fullName evidence="9">DnaJ homolog subfamily B member 12</fullName>
    </submittedName>
</protein>
<dbReference type="PANTHER" id="PTHR43908">
    <property type="entry name" value="AT29763P-RELATED"/>
    <property type="match status" value="1"/>
</dbReference>
<dbReference type="InterPro" id="IPR018253">
    <property type="entry name" value="DnaJ_domain_CS"/>
</dbReference>
<dbReference type="GO" id="GO:0071218">
    <property type="term" value="P:cellular response to misfolded protein"/>
    <property type="evidence" value="ECO:0007669"/>
    <property type="project" value="TreeGrafter"/>
</dbReference>
<evidence type="ECO:0000313" key="9">
    <source>
        <dbReference type="EMBL" id="GAX25752.1"/>
    </source>
</evidence>
<proteinExistence type="predicted"/>
<comment type="caution">
    <text evidence="9">The sequence shown here is derived from an EMBL/GenBank/DDBJ whole genome shotgun (WGS) entry which is preliminary data.</text>
</comment>
<dbReference type="InterPro" id="IPR001623">
    <property type="entry name" value="DnaJ_domain"/>
</dbReference>
<evidence type="ECO:0000259" key="8">
    <source>
        <dbReference type="PROSITE" id="PS50076"/>
    </source>
</evidence>
<dbReference type="PANTHER" id="PTHR43908:SF3">
    <property type="entry name" value="AT29763P-RELATED"/>
    <property type="match status" value="1"/>
</dbReference>
<sequence>MEVNKEQAERCRDMGAAALKQGDFPRAIKFLQKSLQLYPLPGVDALLSSAKMQMASSANNSSSSTTGNTGASQHSSSTDSRPSRNTSEQNLNGANGRAYSEEQVKIVEEVLRSKEGGRGAHYRVLKLSQGCSEAEIKKAYRKLSLKVHPDKNSAPNADEAFKAVGLAYATLSDPQKRTIYDRYGDEDPDNRGAARGGGMNMHHRGQEVSPEEIFNMFFGGGMPGMHRGGPGFHVYTSGFGPGGMPFRNAGARRQARPQEREERQAPFLSALFQFMPLLLILFSTFFRSDGSSGASMSGRMPGEGQHFNLVRKPPFVNLMKTQTTKVRDIPFYVTTNFARTYAQNNYQLRRVEQMVEVAYEQYLIEECTKQRNYKKRLQVNANTLKMVSEEDKARKIKQADEFELSRCLELGDLYPHRKVEL</sequence>
<dbReference type="Pfam" id="PF09320">
    <property type="entry name" value="DUF1977"/>
    <property type="match status" value="1"/>
</dbReference>
<evidence type="ECO:0000256" key="3">
    <source>
        <dbReference type="ARBA" id="ARBA00022824"/>
    </source>
</evidence>
<dbReference type="PROSITE" id="PS50005">
    <property type="entry name" value="TPR"/>
    <property type="match status" value="1"/>
</dbReference>
<keyword evidence="4" id="KW-1133">Transmembrane helix</keyword>
<feature type="region of interest" description="Disordered" evidence="7">
    <location>
        <begin position="57"/>
        <end position="99"/>
    </location>
</feature>
<feature type="repeat" description="TPR" evidence="6">
    <location>
        <begin position="8"/>
        <end position="41"/>
    </location>
</feature>
<accession>A0A1Z5KI37</accession>
<evidence type="ECO:0000256" key="2">
    <source>
        <dbReference type="ARBA" id="ARBA00022692"/>
    </source>
</evidence>
<dbReference type="Proteomes" id="UP000198406">
    <property type="component" value="Unassembled WGS sequence"/>
</dbReference>
<dbReference type="PRINTS" id="PR00625">
    <property type="entry name" value="JDOMAIN"/>
</dbReference>
<evidence type="ECO:0000256" key="4">
    <source>
        <dbReference type="ARBA" id="ARBA00022989"/>
    </source>
</evidence>
<reference evidence="9 10" key="1">
    <citation type="journal article" date="2015" name="Plant Cell">
        <title>Oil accumulation by the oleaginous diatom Fistulifera solaris as revealed by the genome and transcriptome.</title>
        <authorList>
            <person name="Tanaka T."/>
            <person name="Maeda Y."/>
            <person name="Veluchamy A."/>
            <person name="Tanaka M."/>
            <person name="Abida H."/>
            <person name="Marechal E."/>
            <person name="Bowler C."/>
            <person name="Muto M."/>
            <person name="Sunaga Y."/>
            <person name="Tanaka M."/>
            <person name="Yoshino T."/>
            <person name="Taniguchi T."/>
            <person name="Fukuda Y."/>
            <person name="Nemoto M."/>
            <person name="Matsumoto M."/>
            <person name="Wong P.S."/>
            <person name="Aburatani S."/>
            <person name="Fujibuchi W."/>
        </authorList>
    </citation>
    <scope>NUCLEOTIDE SEQUENCE [LARGE SCALE GENOMIC DNA]</scope>
    <source>
        <strain evidence="9 10">JPCC DA0580</strain>
    </source>
</reference>
<dbReference type="SMART" id="SM00271">
    <property type="entry name" value="DnaJ"/>
    <property type="match status" value="1"/>
</dbReference>
<dbReference type="AlphaFoldDB" id="A0A1Z5KI37"/>
<dbReference type="PROSITE" id="PS50076">
    <property type="entry name" value="DNAJ_2"/>
    <property type="match status" value="1"/>
</dbReference>
<dbReference type="PROSITE" id="PS00636">
    <property type="entry name" value="DNAJ_1"/>
    <property type="match status" value="1"/>
</dbReference>
<dbReference type="InterPro" id="IPR015399">
    <property type="entry name" value="DUF1977_DnaJ-like"/>
</dbReference>
<keyword evidence="5" id="KW-0472">Membrane</keyword>
<gene>
    <name evidence="9" type="ORF">FisN_8Hh348</name>
</gene>
<keyword evidence="6" id="KW-0802">TPR repeat</keyword>
<dbReference type="InterPro" id="IPR051100">
    <property type="entry name" value="DnaJ_subfamily_B/C"/>
</dbReference>
<keyword evidence="10" id="KW-1185">Reference proteome</keyword>
<dbReference type="InterPro" id="IPR036869">
    <property type="entry name" value="J_dom_sf"/>
</dbReference>
<evidence type="ECO:0000313" key="10">
    <source>
        <dbReference type="Proteomes" id="UP000198406"/>
    </source>
</evidence>
<name>A0A1Z5KI37_FISSO</name>
<dbReference type="GO" id="GO:0030544">
    <property type="term" value="F:Hsp70 protein binding"/>
    <property type="evidence" value="ECO:0007669"/>
    <property type="project" value="TreeGrafter"/>
</dbReference>
<dbReference type="OrthoDB" id="10250354at2759"/>
<dbReference type="Gene3D" id="1.10.287.110">
    <property type="entry name" value="DnaJ domain"/>
    <property type="match status" value="1"/>
</dbReference>
<dbReference type="GO" id="GO:0005789">
    <property type="term" value="C:endoplasmic reticulum membrane"/>
    <property type="evidence" value="ECO:0007669"/>
    <property type="project" value="UniProtKB-SubCell"/>
</dbReference>
<keyword evidence="3" id="KW-0256">Endoplasmic reticulum</keyword>
<dbReference type="CDD" id="cd06257">
    <property type="entry name" value="DnaJ"/>
    <property type="match status" value="1"/>
</dbReference>
<evidence type="ECO:0000256" key="5">
    <source>
        <dbReference type="ARBA" id="ARBA00023136"/>
    </source>
</evidence>
<feature type="compositionally biased region" description="Low complexity" evidence="7">
    <location>
        <begin position="57"/>
        <end position="72"/>
    </location>
</feature>
<organism evidence="9 10">
    <name type="scientific">Fistulifera solaris</name>
    <name type="common">Oleaginous diatom</name>
    <dbReference type="NCBI Taxonomy" id="1519565"/>
    <lineage>
        <taxon>Eukaryota</taxon>
        <taxon>Sar</taxon>
        <taxon>Stramenopiles</taxon>
        <taxon>Ochrophyta</taxon>
        <taxon>Bacillariophyta</taxon>
        <taxon>Bacillariophyceae</taxon>
        <taxon>Bacillariophycidae</taxon>
        <taxon>Naviculales</taxon>
        <taxon>Naviculaceae</taxon>
        <taxon>Fistulifera</taxon>
    </lineage>
</organism>
<dbReference type="InterPro" id="IPR019734">
    <property type="entry name" value="TPR_rpt"/>
</dbReference>
<feature type="compositionally biased region" description="Polar residues" evidence="7">
    <location>
        <begin position="73"/>
        <end position="93"/>
    </location>
</feature>
<dbReference type="Pfam" id="PF00226">
    <property type="entry name" value="DnaJ"/>
    <property type="match status" value="1"/>
</dbReference>
<dbReference type="InParanoid" id="A0A1Z5KI37"/>
<dbReference type="EMBL" id="BDSP01000231">
    <property type="protein sequence ID" value="GAX25752.1"/>
    <property type="molecule type" value="Genomic_DNA"/>
</dbReference>
<keyword evidence="2" id="KW-0812">Transmembrane</keyword>
<dbReference type="SUPFAM" id="SSF46565">
    <property type="entry name" value="Chaperone J-domain"/>
    <property type="match status" value="1"/>
</dbReference>
<comment type="subcellular location">
    <subcellularLocation>
        <location evidence="1">Endoplasmic reticulum membrane</location>
        <topology evidence="1">Single-pass membrane protein</topology>
    </subcellularLocation>
</comment>
<evidence type="ECO:0000256" key="6">
    <source>
        <dbReference type="PROSITE-ProRule" id="PRU00339"/>
    </source>
</evidence>
<feature type="compositionally biased region" description="Basic and acidic residues" evidence="7">
    <location>
        <begin position="179"/>
        <end position="192"/>
    </location>
</feature>
<feature type="region of interest" description="Disordered" evidence="7">
    <location>
        <begin position="179"/>
        <end position="204"/>
    </location>
</feature>
<evidence type="ECO:0000256" key="7">
    <source>
        <dbReference type="SAM" id="MobiDB-lite"/>
    </source>
</evidence>
<evidence type="ECO:0000256" key="1">
    <source>
        <dbReference type="ARBA" id="ARBA00004389"/>
    </source>
</evidence>